<keyword evidence="1" id="KW-0732">Signal</keyword>
<name>A0A956RMY5_UNCEI</name>
<comment type="caution">
    <text evidence="3">The sequence shown here is derived from an EMBL/GenBank/DDBJ whole genome shotgun (WGS) entry which is preliminary data.</text>
</comment>
<accession>A0A956RMY5</accession>
<organism evidence="3 4">
    <name type="scientific">Eiseniibacteriota bacterium</name>
    <dbReference type="NCBI Taxonomy" id="2212470"/>
    <lineage>
        <taxon>Bacteria</taxon>
        <taxon>Candidatus Eiseniibacteriota</taxon>
    </lineage>
</organism>
<proteinExistence type="predicted"/>
<dbReference type="EMBL" id="JAGQHR010000008">
    <property type="protein sequence ID" value="MCA9726175.1"/>
    <property type="molecule type" value="Genomic_DNA"/>
</dbReference>
<evidence type="ECO:0000259" key="2">
    <source>
        <dbReference type="Pfam" id="PF11412"/>
    </source>
</evidence>
<reference evidence="3" key="1">
    <citation type="submission" date="2020-04" db="EMBL/GenBank/DDBJ databases">
        <authorList>
            <person name="Zhang T."/>
        </authorList>
    </citation>
    <scope>NUCLEOTIDE SEQUENCE</scope>
    <source>
        <strain evidence="3">HKST-UBA01</strain>
    </source>
</reference>
<dbReference type="InterPro" id="IPR028250">
    <property type="entry name" value="DsbDN"/>
</dbReference>
<feature type="domain" description="Thiol:disulfide interchange protein DsbD N-terminal" evidence="2">
    <location>
        <begin position="74"/>
        <end position="184"/>
    </location>
</feature>
<feature type="chain" id="PRO_5037649809" description="Thiol:disulfide interchange protein DsbD N-terminal domain-containing protein" evidence="1">
    <location>
        <begin position="30"/>
        <end position="303"/>
    </location>
</feature>
<protein>
    <recommendedName>
        <fullName evidence="2">Thiol:disulfide interchange protein DsbD N-terminal domain-containing protein</fullName>
    </recommendedName>
</protein>
<reference evidence="3" key="2">
    <citation type="journal article" date="2021" name="Microbiome">
        <title>Successional dynamics and alternative stable states in a saline activated sludge microbial community over 9 years.</title>
        <authorList>
            <person name="Wang Y."/>
            <person name="Ye J."/>
            <person name="Ju F."/>
            <person name="Liu L."/>
            <person name="Boyd J.A."/>
            <person name="Deng Y."/>
            <person name="Parks D.H."/>
            <person name="Jiang X."/>
            <person name="Yin X."/>
            <person name="Woodcroft B.J."/>
            <person name="Tyson G.W."/>
            <person name="Hugenholtz P."/>
            <person name="Polz M.F."/>
            <person name="Zhang T."/>
        </authorList>
    </citation>
    <scope>NUCLEOTIDE SEQUENCE</scope>
    <source>
        <strain evidence="3">HKST-UBA01</strain>
    </source>
</reference>
<evidence type="ECO:0000313" key="4">
    <source>
        <dbReference type="Proteomes" id="UP000697710"/>
    </source>
</evidence>
<feature type="signal peptide" evidence="1">
    <location>
        <begin position="1"/>
        <end position="29"/>
    </location>
</feature>
<evidence type="ECO:0000313" key="3">
    <source>
        <dbReference type="EMBL" id="MCA9726175.1"/>
    </source>
</evidence>
<dbReference type="Proteomes" id="UP000697710">
    <property type="component" value="Unassembled WGS sequence"/>
</dbReference>
<sequence length="303" mass="32708">MYGNSVQLRRILAGLLVCGAVTLSSCVRAGSNGETAAEGDVMSADTLAGEPADSLEGTRRVHAHLVLEAGALAPGNLVDLAVIFEIEPGWHLYWRNPGDSGLPPTIDLTLPAGITAGQPRWPAPHRELDADIILDYVFEDRLVVLIPLNVADTTPLGDARIDADLSWLVCQEVCVPGERTVSATFPVTRDPVRPFIALGDQEAIMEAVDRMPTDQAPPGFEHTWKGDLLTLRVPGADGLTFYPYESDAYVYPTDAIEHGEVSTDHMELTYPASVRVLDEVAGVLEVRHAGSATFHEVRIPVDE</sequence>
<dbReference type="AlphaFoldDB" id="A0A956RMY5"/>
<dbReference type="Pfam" id="PF11412">
    <property type="entry name" value="DsbD_N"/>
    <property type="match status" value="1"/>
</dbReference>
<evidence type="ECO:0000256" key="1">
    <source>
        <dbReference type="SAM" id="SignalP"/>
    </source>
</evidence>
<gene>
    <name evidence="3" type="ORF">KC729_00725</name>
</gene>